<feature type="compositionally biased region" description="Low complexity" evidence="1">
    <location>
        <begin position="359"/>
        <end position="375"/>
    </location>
</feature>
<evidence type="ECO:0000313" key="3">
    <source>
        <dbReference type="Proteomes" id="UP000294933"/>
    </source>
</evidence>
<dbReference type="VEuPathDB" id="FungiDB:BD410DRAFT_759888"/>
<feature type="compositionally biased region" description="Low complexity" evidence="1">
    <location>
        <begin position="32"/>
        <end position="45"/>
    </location>
</feature>
<sequence length="975" mass="104700">MEMEWETRPLSIVHRTRDWHSSINRHNPVAGSSTSTVTISGSSLSTRRRSSVVNAPPLGPPPTQPIPSLPPMPESTTYGDSEDEFQHNDDENDYTPSVSGDGLGSSDQYQRPVGSSSLAAVAAFSLRNANASSSSPPPSFSRASRNLSDSPPRSLLPHSARQPLQTSQEIVPSRLLLSPPEPRSPGHSRPSSRRALTKALELAREAVRLDSTNDDPYGAIKAYGQSVALLSEVMERVMRGEDSTEQGGRRRSGRRRSIVAQEEEVRRLKSIHDTYADRMNILSLIYSIPPVPYSPSTEFMRFSAEQTPSPLSTSPSSDSSGLPQSSGSTEADQSEYQSSTDDGGTSIGSAMFTLDTSRRSSSTSSSPTITATIAPLPRSQSREQLGKDSNTINSTNIGMRMSMVPPARPPPAGPPPIPPPGRSRASSVLPPQPPPPSISPPLTPTIVEPDQPSPRRHSHFTTEFTRSRGNSTGHVRTGSSSRLAALQEEGDLMQSRHRRPSDAESNSSSSIAYLAPRSNVKRESPPLPPLPSPATSDSAYTPRVSNNEQFAQGATEASRSHSPPFPTPRPRGSSVATHLKSSTEPGQQLLINNSITGGTIHQRRNKTSTPTSTETPVTELNGIGNQARLTASSLPASTAMSLGIGRHRAASQPIRPLVMGGSSSQSDPSIRPNAPNSAAPRKLSYNLRLPIPQSAPQTEFLSPSLGSSATALLPPPPVLPGQLPTTPTSPLPPAAPNDPLRKPYHLMTLLRHTMISKSGGYITRRLHVPCEVWSQGGAKLNNLPEKVRVVEVLCDALMEMQNASVEFCGPMGPATGMGLGIGSVGRREGELWASKLEEFSSVCDGVVGNFSKKLGVGEGFVVKKSGGMTSWGGKFARQFDKLTNGKNLDSPASYVQGLMRLFELAQLLDEHTKALSSQPMAPTYAALPGDLRSTLELKFKRSSEFFASVVLTFVIRDLSQLLDKYAKKCEKWLAE</sequence>
<protein>
    <recommendedName>
        <fullName evidence="4">MIT domain-containing protein</fullName>
    </recommendedName>
</protein>
<dbReference type="OrthoDB" id="2245455at2759"/>
<dbReference type="PANTHER" id="PTHR37327:SF1">
    <property type="entry name" value="MICROTUBULE INTERACTING AND TRANSPORT DOMAIN-CONTAINING PROTEIN"/>
    <property type="match status" value="1"/>
</dbReference>
<feature type="region of interest" description="Disordered" evidence="1">
    <location>
        <begin position="21"/>
        <end position="111"/>
    </location>
</feature>
<feature type="compositionally biased region" description="Low complexity" evidence="1">
    <location>
        <begin position="338"/>
        <end position="349"/>
    </location>
</feature>
<feature type="compositionally biased region" description="Pro residues" evidence="1">
    <location>
        <begin position="430"/>
        <end position="443"/>
    </location>
</feature>
<feature type="region of interest" description="Disordered" evidence="1">
    <location>
        <begin position="696"/>
        <end position="739"/>
    </location>
</feature>
<evidence type="ECO:0000313" key="2">
    <source>
        <dbReference type="EMBL" id="TDL28547.1"/>
    </source>
</evidence>
<gene>
    <name evidence="2" type="ORF">BD410DRAFT_759888</name>
</gene>
<dbReference type="STRING" id="50990.A0A4Y7QLL1"/>
<dbReference type="AlphaFoldDB" id="A0A4Y7QLL1"/>
<feature type="compositionally biased region" description="Polar residues" evidence="1">
    <location>
        <begin position="461"/>
        <end position="482"/>
    </location>
</feature>
<dbReference type="EMBL" id="ML170157">
    <property type="protein sequence ID" value="TDL28547.1"/>
    <property type="molecule type" value="Genomic_DNA"/>
</dbReference>
<feature type="compositionally biased region" description="Low complexity" evidence="1">
    <location>
        <begin position="129"/>
        <end position="146"/>
    </location>
</feature>
<feature type="compositionally biased region" description="Pro residues" evidence="1">
    <location>
        <begin position="727"/>
        <end position="736"/>
    </location>
</feature>
<dbReference type="Proteomes" id="UP000294933">
    <property type="component" value="Unassembled WGS sequence"/>
</dbReference>
<feature type="compositionally biased region" description="Pro residues" evidence="1">
    <location>
        <begin position="406"/>
        <end position="421"/>
    </location>
</feature>
<organism evidence="2 3">
    <name type="scientific">Rickenella mellea</name>
    <dbReference type="NCBI Taxonomy" id="50990"/>
    <lineage>
        <taxon>Eukaryota</taxon>
        <taxon>Fungi</taxon>
        <taxon>Dikarya</taxon>
        <taxon>Basidiomycota</taxon>
        <taxon>Agaricomycotina</taxon>
        <taxon>Agaricomycetes</taxon>
        <taxon>Hymenochaetales</taxon>
        <taxon>Rickenellaceae</taxon>
        <taxon>Rickenella</taxon>
    </lineage>
</organism>
<dbReference type="PANTHER" id="PTHR37327">
    <property type="entry name" value="CHROMOSOME 1, WHOLE GENOME SHOTGUN SEQUENCE"/>
    <property type="match status" value="1"/>
</dbReference>
<name>A0A4Y7QLL1_9AGAM</name>
<feature type="region of interest" description="Disordered" evidence="1">
    <location>
        <begin position="303"/>
        <end position="624"/>
    </location>
</feature>
<evidence type="ECO:0008006" key="4">
    <source>
        <dbReference type="Google" id="ProtNLM"/>
    </source>
</evidence>
<feature type="compositionally biased region" description="Pro residues" evidence="1">
    <location>
        <begin position="57"/>
        <end position="73"/>
    </location>
</feature>
<feature type="compositionally biased region" description="Polar residues" evidence="1">
    <location>
        <begin position="387"/>
        <end position="397"/>
    </location>
</feature>
<feature type="compositionally biased region" description="Low complexity" evidence="1">
    <location>
        <begin position="306"/>
        <end position="328"/>
    </location>
</feature>
<feature type="region of interest" description="Disordered" evidence="1">
    <location>
        <begin position="238"/>
        <end position="258"/>
    </location>
</feature>
<feature type="compositionally biased region" description="Low complexity" evidence="1">
    <location>
        <begin position="607"/>
        <end position="619"/>
    </location>
</feature>
<keyword evidence="3" id="KW-1185">Reference proteome</keyword>
<accession>A0A4Y7QLL1</accession>
<reference evidence="2 3" key="1">
    <citation type="submission" date="2018-06" db="EMBL/GenBank/DDBJ databases">
        <title>A transcriptomic atlas of mushroom development highlights an independent origin of complex multicellularity.</title>
        <authorList>
            <consortium name="DOE Joint Genome Institute"/>
            <person name="Krizsan K."/>
            <person name="Almasi E."/>
            <person name="Merenyi Z."/>
            <person name="Sahu N."/>
            <person name="Viragh M."/>
            <person name="Koszo T."/>
            <person name="Mondo S."/>
            <person name="Kiss B."/>
            <person name="Balint B."/>
            <person name="Kues U."/>
            <person name="Barry K."/>
            <person name="Hegedus J.C."/>
            <person name="Henrissat B."/>
            <person name="Johnson J."/>
            <person name="Lipzen A."/>
            <person name="Ohm R."/>
            <person name="Nagy I."/>
            <person name="Pangilinan J."/>
            <person name="Yan J."/>
            <person name="Xiong Y."/>
            <person name="Grigoriev I.V."/>
            <person name="Hibbett D.S."/>
            <person name="Nagy L.G."/>
        </authorList>
    </citation>
    <scope>NUCLEOTIDE SEQUENCE [LARGE SCALE GENOMIC DNA]</scope>
    <source>
        <strain evidence="2 3">SZMC22713</strain>
    </source>
</reference>
<feature type="compositionally biased region" description="Polar residues" evidence="1">
    <location>
        <begin position="574"/>
        <end position="599"/>
    </location>
</feature>
<feature type="compositionally biased region" description="Polar residues" evidence="1">
    <location>
        <begin position="534"/>
        <end position="561"/>
    </location>
</feature>
<evidence type="ECO:0000256" key="1">
    <source>
        <dbReference type="SAM" id="MobiDB-lite"/>
    </source>
</evidence>
<feature type="compositionally biased region" description="Low complexity" evidence="1">
    <location>
        <begin position="701"/>
        <end position="712"/>
    </location>
</feature>
<feature type="region of interest" description="Disordered" evidence="1">
    <location>
        <begin position="129"/>
        <end position="195"/>
    </location>
</feature>
<proteinExistence type="predicted"/>
<feature type="region of interest" description="Disordered" evidence="1">
    <location>
        <begin position="651"/>
        <end position="680"/>
    </location>
</feature>